<feature type="compositionally biased region" description="Basic residues" evidence="1">
    <location>
        <begin position="124"/>
        <end position="140"/>
    </location>
</feature>
<evidence type="ECO:0000256" key="1">
    <source>
        <dbReference type="SAM" id="MobiDB-lite"/>
    </source>
</evidence>
<accession>A0A8S0Z994</accession>
<dbReference type="OrthoDB" id="10022108at2759"/>
<comment type="caution">
    <text evidence="2">The sequence shown here is derived from an EMBL/GenBank/DDBJ whole genome shotgun (WGS) entry which is preliminary data.</text>
</comment>
<reference evidence="2 3" key="1">
    <citation type="submission" date="2020-04" db="EMBL/GenBank/DDBJ databases">
        <authorList>
            <person name="Wallbank WR R."/>
            <person name="Pardo Diaz C."/>
            <person name="Kozak K."/>
            <person name="Martin S."/>
            <person name="Jiggins C."/>
            <person name="Moest M."/>
            <person name="Warren A I."/>
            <person name="Byers J.R.P. K."/>
            <person name="Montejo-Kovacevich G."/>
            <person name="Yen C E."/>
        </authorList>
    </citation>
    <scope>NUCLEOTIDE SEQUENCE [LARGE SCALE GENOMIC DNA]</scope>
</reference>
<feature type="region of interest" description="Disordered" evidence="1">
    <location>
        <begin position="96"/>
        <end position="152"/>
    </location>
</feature>
<evidence type="ECO:0000313" key="3">
    <source>
        <dbReference type="Proteomes" id="UP000494106"/>
    </source>
</evidence>
<protein>
    <submittedName>
        <fullName evidence="2">Uncharacterized protein</fullName>
    </submittedName>
</protein>
<dbReference type="Proteomes" id="UP000494106">
    <property type="component" value="Unassembled WGS sequence"/>
</dbReference>
<evidence type="ECO:0000313" key="2">
    <source>
        <dbReference type="EMBL" id="CAB3229510.1"/>
    </source>
</evidence>
<sequence length="405" mass="43564">MSASQRKVAAKKTAPEKADMDSPVGVLSSGVPPKSGDRDVKPAGLNPGGGKVCGEGERPSRKRRSFTPNDQRAEIYNGSGRPLSMPVISTTRVFPLPASPVLGDKRRKSSPCPRGAVSEWKGTGPHKRGPTRRLGGKRRPGVVGKTLGGDANRQRWGVPKKLYEIAGRFGLRSSIRRTWRRNGGAAREPYERAHISRASRPSGKKQGKLGAHAFFSAKEDPGSNNKEFSDLRPPGKPVISIRDYAGTPEGPKGALKTKEAFREISPSPSGHKKTTPGMAGVVGELANIRSGCLGVFNFWGEWATLSPVLRRRGGTRGGDEPLREKRPRIVVAELRGMKEGGKKPSPSGSQPDAEWHGVAGTRDRRMTFARVVAAPLRKGESHPPLYIKGPQTTGEQSLADKGKPL</sequence>
<feature type="region of interest" description="Disordered" evidence="1">
    <location>
        <begin position="379"/>
        <end position="405"/>
    </location>
</feature>
<organism evidence="2 3">
    <name type="scientific">Arctia plantaginis</name>
    <name type="common">Wood tiger moth</name>
    <name type="synonym">Phalaena plantaginis</name>
    <dbReference type="NCBI Taxonomy" id="874455"/>
    <lineage>
        <taxon>Eukaryota</taxon>
        <taxon>Metazoa</taxon>
        <taxon>Ecdysozoa</taxon>
        <taxon>Arthropoda</taxon>
        <taxon>Hexapoda</taxon>
        <taxon>Insecta</taxon>
        <taxon>Pterygota</taxon>
        <taxon>Neoptera</taxon>
        <taxon>Endopterygota</taxon>
        <taxon>Lepidoptera</taxon>
        <taxon>Glossata</taxon>
        <taxon>Ditrysia</taxon>
        <taxon>Noctuoidea</taxon>
        <taxon>Erebidae</taxon>
        <taxon>Arctiinae</taxon>
        <taxon>Arctia</taxon>
    </lineage>
</organism>
<dbReference type="AlphaFoldDB" id="A0A8S0Z994"/>
<dbReference type="EMBL" id="CADEBC010000383">
    <property type="protein sequence ID" value="CAB3229510.1"/>
    <property type="molecule type" value="Genomic_DNA"/>
</dbReference>
<gene>
    <name evidence="2" type="ORF">APLA_LOCUS3917</name>
</gene>
<feature type="region of interest" description="Disordered" evidence="1">
    <location>
        <begin position="216"/>
        <end position="253"/>
    </location>
</feature>
<name>A0A8S0Z994_ARCPL</name>
<proteinExistence type="predicted"/>
<feature type="region of interest" description="Disordered" evidence="1">
    <location>
        <begin position="336"/>
        <end position="362"/>
    </location>
</feature>
<keyword evidence="3" id="KW-1185">Reference proteome</keyword>
<feature type="region of interest" description="Disordered" evidence="1">
    <location>
        <begin position="1"/>
        <end position="84"/>
    </location>
</feature>